<proteinExistence type="predicted"/>
<dbReference type="PANTHER" id="PTHR12526">
    <property type="entry name" value="GLYCOSYLTRANSFERASE"/>
    <property type="match status" value="1"/>
</dbReference>
<protein>
    <submittedName>
        <fullName evidence="2">1,2-diacylglycerol 3-alpha-glucosyltransferase</fullName>
        <ecNumber evidence="2">2.4.1.337</ecNumber>
    </submittedName>
</protein>
<dbReference type="GO" id="GO:0047228">
    <property type="term" value="F:1,2-diacylglycerol 3-glucosyltransferase activity"/>
    <property type="evidence" value="ECO:0007669"/>
    <property type="project" value="UniProtKB-EC"/>
</dbReference>
<dbReference type="PANTHER" id="PTHR12526:SF630">
    <property type="entry name" value="GLYCOSYLTRANSFERASE"/>
    <property type="match status" value="1"/>
</dbReference>
<keyword evidence="2" id="KW-0328">Glycosyltransferase</keyword>
<organism evidence="2 3">
    <name type="scientific">Methylomarinovum caldicuralii</name>
    <dbReference type="NCBI Taxonomy" id="438856"/>
    <lineage>
        <taxon>Bacteria</taxon>
        <taxon>Pseudomonadati</taxon>
        <taxon>Pseudomonadota</taxon>
        <taxon>Gammaproteobacteria</taxon>
        <taxon>Methylococcales</taxon>
        <taxon>Methylothermaceae</taxon>
        <taxon>Methylomarinovum</taxon>
    </lineage>
</organism>
<dbReference type="RefSeq" id="WP_317704663.1">
    <property type="nucleotide sequence ID" value="NZ_AP024714.1"/>
</dbReference>
<sequence>MICENQKIGVDIIQPIVPHYRAPLFEGLSRLHNLDLSIQCAAEWPPGDRSVAMNIADYYPKNPIKSIPGTPFVWQDNLRLIKVKKPGDVLVVCGDLHFISNWPLIWKAKQLGAGLIWWGHHWSATTNKWLYPVRLLLTRMIADCVLLYTRTGRDLYIDYGFPDNRVFFTGNTLDLAQIDNALAEVTPCNLQDFKRQHDLGENVLLFCGVLREKARLDLLLEALAQIKEFNVQLVVIGDGPYKEYYYNLAEDLGLNDSILWVGEIRSEKKLVWWYKSARIFVYPGSIGLSLMHAFAYGLPVLTHNDINNHMPEIEALRVGINGWTYEVGSIQSLTQALKKALAEEDLCSEMGDRAFRMIREEYTMEKMITRFSECILACSRMALARRC</sequence>
<evidence type="ECO:0000313" key="2">
    <source>
        <dbReference type="EMBL" id="BCX82256.1"/>
    </source>
</evidence>
<evidence type="ECO:0000313" key="3">
    <source>
        <dbReference type="Proteomes" id="UP001321825"/>
    </source>
</evidence>
<keyword evidence="3" id="KW-1185">Reference proteome</keyword>
<dbReference type="EMBL" id="AP024714">
    <property type="protein sequence ID" value="BCX82256.1"/>
    <property type="molecule type" value="Genomic_DNA"/>
</dbReference>
<dbReference type="InterPro" id="IPR001296">
    <property type="entry name" value="Glyco_trans_1"/>
</dbReference>
<dbReference type="EC" id="2.4.1.337" evidence="2"/>
<evidence type="ECO:0000259" key="1">
    <source>
        <dbReference type="Pfam" id="PF00534"/>
    </source>
</evidence>
<dbReference type="Pfam" id="PF00534">
    <property type="entry name" value="Glycos_transf_1"/>
    <property type="match status" value="1"/>
</dbReference>
<reference evidence="3" key="1">
    <citation type="journal article" date="2024" name="Int. J. Syst. Evol. Microbiol.">
        <title>Methylomarinovum tepidoasis sp. nov., a moderately thermophilic methanotroph of the family Methylothermaceae isolated from a deep-sea hydrothermal field.</title>
        <authorList>
            <person name="Hirayama H."/>
            <person name="Takaki Y."/>
            <person name="Abe M."/>
            <person name="Miyazaki M."/>
            <person name="Uematsu K."/>
            <person name="Matsui Y."/>
            <person name="Takai K."/>
        </authorList>
    </citation>
    <scope>NUCLEOTIDE SEQUENCE [LARGE SCALE GENOMIC DNA]</scope>
    <source>
        <strain evidence="3">IT-9</strain>
    </source>
</reference>
<dbReference type="GO" id="GO:1901135">
    <property type="term" value="P:carbohydrate derivative metabolic process"/>
    <property type="evidence" value="ECO:0007669"/>
    <property type="project" value="UniProtKB-ARBA"/>
</dbReference>
<dbReference type="Proteomes" id="UP001321825">
    <property type="component" value="Chromosome"/>
</dbReference>
<keyword evidence="2" id="KW-0808">Transferase</keyword>
<dbReference type="CDD" id="cd03801">
    <property type="entry name" value="GT4_PimA-like"/>
    <property type="match status" value="1"/>
</dbReference>
<feature type="domain" description="Glycosyl transferase family 1" evidence="1">
    <location>
        <begin position="192"/>
        <end position="355"/>
    </location>
</feature>
<accession>A0AAU9BUB2</accession>
<name>A0AAU9BUB2_9GAMM</name>
<dbReference type="SUPFAM" id="SSF53756">
    <property type="entry name" value="UDP-Glycosyltransferase/glycogen phosphorylase"/>
    <property type="match status" value="1"/>
</dbReference>
<gene>
    <name evidence="2" type="ORF">MIT9_P1842</name>
</gene>
<dbReference type="KEGG" id="mcau:MIT9_P1842"/>
<dbReference type="Gene3D" id="3.40.50.2000">
    <property type="entry name" value="Glycogen Phosphorylase B"/>
    <property type="match status" value="2"/>
</dbReference>
<dbReference type="AlphaFoldDB" id="A0AAU9BUB2"/>